<evidence type="ECO:0000256" key="6">
    <source>
        <dbReference type="PROSITE-ProRule" id="PRU00176"/>
    </source>
</evidence>
<dbReference type="eggNOG" id="KOG2202">
    <property type="taxonomic scope" value="Eukaryota"/>
</dbReference>
<evidence type="ECO:0000256" key="8">
    <source>
        <dbReference type="SAM" id="Coils"/>
    </source>
</evidence>
<dbReference type="GO" id="GO:1990904">
    <property type="term" value="C:ribonucleoprotein complex"/>
    <property type="evidence" value="ECO:0007669"/>
    <property type="project" value="UniProtKB-KW"/>
</dbReference>
<keyword evidence="3 7" id="KW-0863">Zinc-finger</keyword>
<dbReference type="InterPro" id="IPR000571">
    <property type="entry name" value="Znf_CCCH"/>
</dbReference>
<keyword evidence="1 7" id="KW-0479">Metal-binding</keyword>
<dbReference type="InterPro" id="IPR009145">
    <property type="entry name" value="U2AF_small"/>
</dbReference>
<dbReference type="SUPFAM" id="SSF54928">
    <property type="entry name" value="RNA-binding domain, RBD"/>
    <property type="match status" value="1"/>
</dbReference>
<dbReference type="GO" id="GO:0003723">
    <property type="term" value="F:RNA binding"/>
    <property type="evidence" value="ECO:0007669"/>
    <property type="project" value="UniProtKB-UniRule"/>
</dbReference>
<dbReference type="InterPro" id="IPR000504">
    <property type="entry name" value="RRM_dom"/>
</dbReference>
<evidence type="ECO:0000259" key="10">
    <source>
        <dbReference type="PROSITE" id="PS50103"/>
    </source>
</evidence>
<keyword evidence="11" id="KW-0687">Ribonucleoprotein</keyword>
<keyword evidence="4 7" id="KW-0862">Zinc</keyword>
<reference evidence="11 12" key="1">
    <citation type="journal article" date="2011" name="Cell">
        <title>The monarch butterfly genome yields insights into long-distance migration.</title>
        <authorList>
            <person name="Zhan S."/>
            <person name="Merlin C."/>
            <person name="Boore J.L."/>
            <person name="Reppert S.M."/>
        </authorList>
    </citation>
    <scope>NUCLEOTIDE SEQUENCE [LARGE SCALE GENOMIC DNA]</scope>
    <source>
        <strain evidence="11">F-2</strain>
    </source>
</reference>
<evidence type="ECO:0000256" key="3">
    <source>
        <dbReference type="ARBA" id="ARBA00022771"/>
    </source>
</evidence>
<feature type="zinc finger region" description="C3H1-type" evidence="7">
    <location>
        <begin position="181"/>
        <end position="204"/>
    </location>
</feature>
<dbReference type="SMART" id="SM00360">
    <property type="entry name" value="RRM"/>
    <property type="match status" value="1"/>
</dbReference>
<gene>
    <name evidence="11" type="ORF">KGM_214221</name>
</gene>
<organism evidence="11 12">
    <name type="scientific">Danaus plexippus plexippus</name>
    <dbReference type="NCBI Taxonomy" id="278856"/>
    <lineage>
        <taxon>Eukaryota</taxon>
        <taxon>Metazoa</taxon>
        <taxon>Ecdysozoa</taxon>
        <taxon>Arthropoda</taxon>
        <taxon>Hexapoda</taxon>
        <taxon>Insecta</taxon>
        <taxon>Pterygota</taxon>
        <taxon>Neoptera</taxon>
        <taxon>Endopterygota</taxon>
        <taxon>Lepidoptera</taxon>
        <taxon>Glossata</taxon>
        <taxon>Ditrysia</taxon>
        <taxon>Papilionoidea</taxon>
        <taxon>Nymphalidae</taxon>
        <taxon>Danainae</taxon>
        <taxon>Danaini</taxon>
        <taxon>Danaina</taxon>
        <taxon>Danaus</taxon>
        <taxon>Danaus</taxon>
    </lineage>
</organism>
<evidence type="ECO:0000313" key="12">
    <source>
        <dbReference type="Proteomes" id="UP000007151"/>
    </source>
</evidence>
<dbReference type="Pfam" id="PF00076">
    <property type="entry name" value="RRM_1"/>
    <property type="match status" value="1"/>
</dbReference>
<dbReference type="FunCoup" id="A0A212F0U2">
    <property type="interactions" value="210"/>
</dbReference>
<dbReference type="PROSITE" id="PS50102">
    <property type="entry name" value="RRM"/>
    <property type="match status" value="1"/>
</dbReference>
<dbReference type="Proteomes" id="UP000007151">
    <property type="component" value="Unassembled WGS sequence"/>
</dbReference>
<keyword evidence="5 6" id="KW-0694">RNA-binding</keyword>
<dbReference type="GO" id="GO:0089701">
    <property type="term" value="C:U2AF complex"/>
    <property type="evidence" value="ECO:0007669"/>
    <property type="project" value="InterPro"/>
</dbReference>
<keyword evidence="2" id="KW-0677">Repeat</keyword>
<keyword evidence="8" id="KW-0175">Coiled coil</keyword>
<evidence type="ECO:0000256" key="1">
    <source>
        <dbReference type="ARBA" id="ARBA00022723"/>
    </source>
</evidence>
<feature type="domain" description="C3H1-type" evidence="10">
    <location>
        <begin position="181"/>
        <end position="204"/>
    </location>
</feature>
<dbReference type="SMART" id="SM00361">
    <property type="entry name" value="RRM_1"/>
    <property type="match status" value="1"/>
</dbReference>
<dbReference type="PRINTS" id="PR01848">
    <property type="entry name" value="U2AUXFACTOR"/>
</dbReference>
<dbReference type="InParanoid" id="A0A212F0U2"/>
<comment type="caution">
    <text evidence="11">The sequence shown here is derived from an EMBL/GenBank/DDBJ whole genome shotgun (WGS) entry which is preliminary data.</text>
</comment>
<dbReference type="Gene3D" id="3.30.70.330">
    <property type="match status" value="1"/>
</dbReference>
<dbReference type="STRING" id="278856.A0A212F0U2"/>
<evidence type="ECO:0000256" key="2">
    <source>
        <dbReference type="ARBA" id="ARBA00022737"/>
    </source>
</evidence>
<name>A0A212F0U2_DANPL</name>
<keyword evidence="12" id="KW-1185">Reference proteome</keyword>
<evidence type="ECO:0000256" key="7">
    <source>
        <dbReference type="PROSITE-ProRule" id="PRU00723"/>
    </source>
</evidence>
<feature type="coiled-coil region" evidence="8">
    <location>
        <begin position="112"/>
        <end position="156"/>
    </location>
</feature>
<evidence type="ECO:0000256" key="4">
    <source>
        <dbReference type="ARBA" id="ARBA00022833"/>
    </source>
</evidence>
<dbReference type="PANTHER" id="PTHR12620">
    <property type="entry name" value="U2 SNRNP AUXILIARY FACTOR, SMALL SUBUNIT"/>
    <property type="match status" value="1"/>
</dbReference>
<dbReference type="InterPro" id="IPR035979">
    <property type="entry name" value="RBD_domain_sf"/>
</dbReference>
<evidence type="ECO:0000259" key="9">
    <source>
        <dbReference type="PROSITE" id="PS50102"/>
    </source>
</evidence>
<dbReference type="InterPro" id="IPR012677">
    <property type="entry name" value="Nucleotide-bd_a/b_plait_sf"/>
</dbReference>
<protein>
    <submittedName>
        <fullName evidence="11">U2 small nuclear ribonucleoprotein auxiliary factor subunit-related protein 2</fullName>
    </submittedName>
</protein>
<dbReference type="PROSITE" id="PS50103">
    <property type="entry name" value="ZF_C3H1"/>
    <property type="match status" value="1"/>
</dbReference>
<evidence type="ECO:0000313" key="11">
    <source>
        <dbReference type="EMBL" id="OWR47321.1"/>
    </source>
</evidence>
<dbReference type="KEGG" id="dpl:KGM_214221"/>
<dbReference type="GO" id="GO:0008270">
    <property type="term" value="F:zinc ion binding"/>
    <property type="evidence" value="ECO:0007669"/>
    <property type="project" value="UniProtKB-KW"/>
</dbReference>
<proteinExistence type="predicted"/>
<sequence length="385" mass="45871">MSNFQCPNVNQKKRQVVMSMPLKPHKEWRRIVKRERRRRIRKQLAKQRDCLPNGNDNKDWIKAQEELETYIFEQVENSNKVENEKWLAAEAVALKHWKELQIKKEMLLKKQLELQAKLHQEWEMEKERKEKEAQRLKELEEENVKRQEEFMKNLEEFLNGDCKDPPQELLTLYESRPNCDPCPFYAKTACCRFGDECSRNHKYPGISKILLAPNLFGHFGLENSNFNEYDTDIMLEYEDSDTYKDFKEFFFDILPEFQKFGQVVEIKVCNNFEKHLRGNTYIEYSDVRSAVSAYRALHTRWYGGKQLSLQFCRLLSWSSAICGNNTRRHVHGGGPNRLKEKVQLQEVKEKTMVIPKVEKEDTINIDHLDQDHIDIGIKFMLILMK</sequence>
<dbReference type="AlphaFoldDB" id="A0A212F0U2"/>
<dbReference type="EMBL" id="AGBW02011047">
    <property type="protein sequence ID" value="OWR47321.1"/>
    <property type="molecule type" value="Genomic_DNA"/>
</dbReference>
<evidence type="ECO:0000256" key="5">
    <source>
        <dbReference type="ARBA" id="ARBA00022884"/>
    </source>
</evidence>
<feature type="domain" description="RRM" evidence="9">
    <location>
        <begin position="235"/>
        <end position="314"/>
    </location>
</feature>
<dbReference type="InterPro" id="IPR003954">
    <property type="entry name" value="RRM_euk-type"/>
</dbReference>
<dbReference type="GO" id="GO:0000398">
    <property type="term" value="P:mRNA splicing, via spliceosome"/>
    <property type="evidence" value="ECO:0007669"/>
    <property type="project" value="InterPro"/>
</dbReference>
<accession>A0A212F0U2</accession>